<gene>
    <name evidence="2" type="ORF">SAMN05192549_10773</name>
</gene>
<evidence type="ECO:0000313" key="3">
    <source>
        <dbReference type="Proteomes" id="UP000184339"/>
    </source>
</evidence>
<dbReference type="STRING" id="551987.SAMN05192549_10773"/>
<dbReference type="CDD" id="cd01741">
    <property type="entry name" value="GATase1_1"/>
    <property type="match status" value="1"/>
</dbReference>
<dbReference type="RefSeq" id="WP_072786280.1">
    <property type="nucleotide sequence ID" value="NZ_FRCX01000007.1"/>
</dbReference>
<dbReference type="PANTHER" id="PTHR42695:SF5">
    <property type="entry name" value="GLUTAMINE AMIDOTRANSFERASE YLR126C-RELATED"/>
    <property type="match status" value="1"/>
</dbReference>
<sequence length="229" mass="24478">MNCIALYHVGFEDLGEFAGPLQAAGYSITYQHAGTPLSETQWRETALIVVLGGPIGVNDTALYPWLVDEIAGIQLRLQLQRPLLGICLGAQLMAVALGGEVRGRKAGKEIGWSPVEVAADAGPLAHLRGVPVLHWHGDNIHVPAEVAVTASTPGTPCQAFQVGRHALGIQFHVEFEPAALEHWMTGHAVELSHAGVDLARLRADTQRYGAGLTQAGPALMREWLAGLER</sequence>
<proteinExistence type="predicted"/>
<evidence type="ECO:0000259" key="1">
    <source>
        <dbReference type="Pfam" id="PF00117"/>
    </source>
</evidence>
<dbReference type="InterPro" id="IPR044992">
    <property type="entry name" value="ChyE-like"/>
</dbReference>
<keyword evidence="3" id="KW-1185">Reference proteome</keyword>
<dbReference type="Proteomes" id="UP000184339">
    <property type="component" value="Unassembled WGS sequence"/>
</dbReference>
<dbReference type="NCBIfam" id="NF005458">
    <property type="entry name" value="PRK07053.1"/>
    <property type="match status" value="1"/>
</dbReference>
<dbReference type="PROSITE" id="PS51273">
    <property type="entry name" value="GATASE_TYPE_1"/>
    <property type="match status" value="1"/>
</dbReference>
<feature type="domain" description="Glutamine amidotransferase" evidence="1">
    <location>
        <begin position="23"/>
        <end position="179"/>
    </location>
</feature>
<dbReference type="InterPro" id="IPR029062">
    <property type="entry name" value="Class_I_gatase-like"/>
</dbReference>
<dbReference type="EMBL" id="FRCX01000007">
    <property type="protein sequence ID" value="SHN30480.1"/>
    <property type="molecule type" value="Genomic_DNA"/>
</dbReference>
<organism evidence="2 3">
    <name type="scientific">Duganella sacchari</name>
    <dbReference type="NCBI Taxonomy" id="551987"/>
    <lineage>
        <taxon>Bacteria</taxon>
        <taxon>Pseudomonadati</taxon>
        <taxon>Pseudomonadota</taxon>
        <taxon>Betaproteobacteria</taxon>
        <taxon>Burkholderiales</taxon>
        <taxon>Oxalobacteraceae</taxon>
        <taxon>Telluria group</taxon>
        <taxon>Duganella</taxon>
    </lineage>
</organism>
<dbReference type="PANTHER" id="PTHR42695">
    <property type="entry name" value="GLUTAMINE AMIDOTRANSFERASE YLR126C-RELATED"/>
    <property type="match status" value="1"/>
</dbReference>
<reference evidence="3" key="1">
    <citation type="submission" date="2016-11" db="EMBL/GenBank/DDBJ databases">
        <authorList>
            <person name="Varghese N."/>
            <person name="Submissions S."/>
        </authorList>
    </citation>
    <scope>NUCLEOTIDE SEQUENCE [LARGE SCALE GENOMIC DNA]</scope>
    <source>
        <strain evidence="3">Sac-22</strain>
    </source>
</reference>
<dbReference type="GO" id="GO:0005829">
    <property type="term" value="C:cytosol"/>
    <property type="evidence" value="ECO:0007669"/>
    <property type="project" value="TreeGrafter"/>
</dbReference>
<protein>
    <submittedName>
        <fullName evidence="2">GMP synthase (Glutamine-hydrolysing)</fullName>
    </submittedName>
</protein>
<dbReference type="SUPFAM" id="SSF52317">
    <property type="entry name" value="Class I glutamine amidotransferase-like"/>
    <property type="match status" value="1"/>
</dbReference>
<evidence type="ECO:0000313" key="2">
    <source>
        <dbReference type="EMBL" id="SHN30480.1"/>
    </source>
</evidence>
<dbReference type="Pfam" id="PF00117">
    <property type="entry name" value="GATase"/>
    <property type="match status" value="1"/>
</dbReference>
<dbReference type="InterPro" id="IPR017926">
    <property type="entry name" value="GATASE"/>
</dbReference>
<name>A0A1M7QH77_9BURK</name>
<dbReference type="AlphaFoldDB" id="A0A1M7QH77"/>
<dbReference type="Gene3D" id="3.40.50.880">
    <property type="match status" value="1"/>
</dbReference>
<accession>A0A1M7QH77</accession>